<dbReference type="Pfam" id="PF01261">
    <property type="entry name" value="AP_endonuc_2"/>
    <property type="match status" value="1"/>
</dbReference>
<dbReference type="InterPro" id="IPR050417">
    <property type="entry name" value="Sugar_Epim/Isomerase"/>
</dbReference>
<dbReference type="RefSeq" id="WP_171739109.1">
    <property type="nucleotide sequence ID" value="NZ_CP053435.1"/>
</dbReference>
<sequence>MSTFSPPDSPIRSSAVPIGFNLLAWSAPISEKMHPIAERLKTIGYDGIECFIDNQNVAAYRQFGDHLQQLGLQSTTVMVVGPDENPASESANVREQAVAYLKGAIDRAHAMGATVICGPMHSAFATFSRREPQAEEYARSAEVLHAAGEYAQQANIILAPEALNRFECYLCNTMSQLAHLIRLVDHPNVRAMFDTHHANMEEKRFADAIRTIAPVLAHVHISENDRGTPGDGHIPWDDTFQTLAEVGYTGWMTIEAFTRNDVDFANSINVWREYNDPWDIAENGYKFIKMMQAKYGLTS</sequence>
<dbReference type="Gene3D" id="3.20.20.150">
    <property type="entry name" value="Divalent-metal-dependent TIM barrel enzymes"/>
    <property type="match status" value="1"/>
</dbReference>
<keyword evidence="1 3" id="KW-0413">Isomerase</keyword>
<proteinExistence type="predicted"/>
<dbReference type="AlphaFoldDB" id="A0A6M5Y911"/>
<dbReference type="EMBL" id="CP053435">
    <property type="protein sequence ID" value="QJW89272.1"/>
    <property type="molecule type" value="Genomic_DNA"/>
</dbReference>
<evidence type="ECO:0000313" key="4">
    <source>
        <dbReference type="Proteomes" id="UP000502756"/>
    </source>
</evidence>
<dbReference type="PANTHER" id="PTHR43489:SF7">
    <property type="entry name" value="3-DEHYDRO-D-GULOSIDE 4-EPIMERASE-RELATED"/>
    <property type="match status" value="1"/>
</dbReference>
<organism evidence="3 4">
    <name type="scientific">Spirosoma taeanense</name>
    <dbReference type="NCBI Taxonomy" id="2735870"/>
    <lineage>
        <taxon>Bacteria</taxon>
        <taxon>Pseudomonadati</taxon>
        <taxon>Bacteroidota</taxon>
        <taxon>Cytophagia</taxon>
        <taxon>Cytophagales</taxon>
        <taxon>Cytophagaceae</taxon>
        <taxon>Spirosoma</taxon>
    </lineage>
</organism>
<feature type="domain" description="Xylose isomerase-like TIM barrel" evidence="2">
    <location>
        <begin position="38"/>
        <end position="267"/>
    </location>
</feature>
<dbReference type="KEGG" id="stae:HNV11_07645"/>
<evidence type="ECO:0000256" key="1">
    <source>
        <dbReference type="ARBA" id="ARBA00023235"/>
    </source>
</evidence>
<dbReference type="InterPro" id="IPR013022">
    <property type="entry name" value="Xyl_isomerase-like_TIM-brl"/>
</dbReference>
<reference evidence="3 4" key="1">
    <citation type="submission" date="2020-05" db="EMBL/GenBank/DDBJ databases">
        <title>Genome sequencing of Spirosoma sp. TS118.</title>
        <authorList>
            <person name="Lee J.-H."/>
            <person name="Jeong S."/>
            <person name="Zhao L."/>
            <person name="Jung J.-H."/>
            <person name="Kim M.-K."/>
            <person name="Lim S."/>
        </authorList>
    </citation>
    <scope>NUCLEOTIDE SEQUENCE [LARGE SCALE GENOMIC DNA]</scope>
    <source>
        <strain evidence="3 4">TS118</strain>
    </source>
</reference>
<name>A0A6M5Y911_9BACT</name>
<dbReference type="SUPFAM" id="SSF51658">
    <property type="entry name" value="Xylose isomerase-like"/>
    <property type="match status" value="1"/>
</dbReference>
<dbReference type="Proteomes" id="UP000502756">
    <property type="component" value="Chromosome"/>
</dbReference>
<gene>
    <name evidence="3" type="ORF">HNV11_07645</name>
</gene>
<evidence type="ECO:0000313" key="3">
    <source>
        <dbReference type="EMBL" id="QJW89272.1"/>
    </source>
</evidence>
<dbReference type="GO" id="GO:0016853">
    <property type="term" value="F:isomerase activity"/>
    <property type="evidence" value="ECO:0007669"/>
    <property type="project" value="UniProtKB-KW"/>
</dbReference>
<accession>A0A6M5Y911</accession>
<dbReference type="PANTHER" id="PTHR43489">
    <property type="entry name" value="ISOMERASE"/>
    <property type="match status" value="1"/>
</dbReference>
<dbReference type="InterPro" id="IPR036237">
    <property type="entry name" value="Xyl_isomerase-like_sf"/>
</dbReference>
<protein>
    <submittedName>
        <fullName evidence="3">Sugar phosphate isomerase/epimerase</fullName>
    </submittedName>
</protein>
<evidence type="ECO:0000259" key="2">
    <source>
        <dbReference type="Pfam" id="PF01261"/>
    </source>
</evidence>
<keyword evidence="4" id="KW-1185">Reference proteome</keyword>